<comment type="similarity">
    <text evidence="1">Belongs to the paxM FAD-dependent monooxygenase family.</text>
</comment>
<dbReference type="InterPro" id="IPR050493">
    <property type="entry name" value="FAD-dep_Monooxygenase_BioMet"/>
</dbReference>
<evidence type="ECO:0000256" key="5">
    <source>
        <dbReference type="ARBA" id="ARBA00023033"/>
    </source>
</evidence>
<evidence type="ECO:0000256" key="1">
    <source>
        <dbReference type="ARBA" id="ARBA00007992"/>
    </source>
</evidence>
<dbReference type="AlphaFoldDB" id="A0A0B7KMS0"/>
<evidence type="ECO:0000259" key="7">
    <source>
        <dbReference type="Pfam" id="PF01494"/>
    </source>
</evidence>
<keyword evidence="3" id="KW-0274">FAD</keyword>
<evidence type="ECO:0000256" key="3">
    <source>
        <dbReference type="ARBA" id="ARBA00022827"/>
    </source>
</evidence>
<accession>A0A0B7KMS0</accession>
<evidence type="ECO:0000256" key="2">
    <source>
        <dbReference type="ARBA" id="ARBA00022630"/>
    </source>
</evidence>
<name>A0A0B7KMS0_BIOOC</name>
<dbReference type="PRINTS" id="PR00420">
    <property type="entry name" value="RNGMNOXGNASE"/>
</dbReference>
<feature type="domain" description="FAD-binding" evidence="7">
    <location>
        <begin position="15"/>
        <end position="382"/>
    </location>
</feature>
<evidence type="ECO:0000313" key="8">
    <source>
        <dbReference type="EMBL" id="CEO56046.1"/>
    </source>
</evidence>
<dbReference type="InterPro" id="IPR002938">
    <property type="entry name" value="FAD-bd"/>
</dbReference>
<dbReference type="SUPFAM" id="SSF51905">
    <property type="entry name" value="FAD/NAD(P)-binding domain"/>
    <property type="match status" value="1"/>
</dbReference>
<keyword evidence="2" id="KW-0285">Flavoprotein</keyword>
<feature type="transmembrane region" description="Helical" evidence="6">
    <location>
        <begin position="15"/>
        <end position="34"/>
    </location>
</feature>
<dbReference type="PANTHER" id="PTHR13789">
    <property type="entry name" value="MONOOXYGENASE"/>
    <property type="match status" value="1"/>
</dbReference>
<keyword evidence="4" id="KW-0560">Oxidoreductase</keyword>
<gene>
    <name evidence="8" type="ORF">BN869_000012104_1</name>
</gene>
<dbReference type="InterPro" id="IPR036188">
    <property type="entry name" value="FAD/NAD-bd_sf"/>
</dbReference>
<dbReference type="Pfam" id="PF01494">
    <property type="entry name" value="FAD_binding_3"/>
    <property type="match status" value="1"/>
</dbReference>
<keyword evidence="6" id="KW-1133">Transmembrane helix</keyword>
<keyword evidence="5" id="KW-0503">Monooxygenase</keyword>
<protein>
    <recommendedName>
        <fullName evidence="7">FAD-binding domain-containing protein</fullName>
    </recommendedName>
</protein>
<organism evidence="8">
    <name type="scientific">Bionectria ochroleuca</name>
    <name type="common">Gliocladium roseum</name>
    <dbReference type="NCBI Taxonomy" id="29856"/>
    <lineage>
        <taxon>Eukaryota</taxon>
        <taxon>Fungi</taxon>
        <taxon>Dikarya</taxon>
        <taxon>Ascomycota</taxon>
        <taxon>Pezizomycotina</taxon>
        <taxon>Sordariomycetes</taxon>
        <taxon>Hypocreomycetidae</taxon>
        <taxon>Hypocreales</taxon>
        <taxon>Bionectriaceae</taxon>
        <taxon>Clonostachys</taxon>
    </lineage>
</organism>
<dbReference type="Gene3D" id="3.50.50.60">
    <property type="entry name" value="FAD/NAD(P)-binding domain"/>
    <property type="match status" value="1"/>
</dbReference>
<dbReference type="GO" id="GO:0071949">
    <property type="term" value="F:FAD binding"/>
    <property type="evidence" value="ECO:0007669"/>
    <property type="project" value="InterPro"/>
</dbReference>
<reference evidence="8" key="1">
    <citation type="submission" date="2015-01" db="EMBL/GenBank/DDBJ databases">
        <authorList>
            <person name="Durling Mikael"/>
        </authorList>
    </citation>
    <scope>NUCLEOTIDE SEQUENCE</scope>
</reference>
<evidence type="ECO:0000256" key="6">
    <source>
        <dbReference type="SAM" id="Phobius"/>
    </source>
</evidence>
<dbReference type="PANTHER" id="PTHR13789:SF147">
    <property type="entry name" value="PUTATIVE (AFU_ORTHOLOGUE AFUA_2G01950)-RELATED"/>
    <property type="match status" value="1"/>
</dbReference>
<keyword evidence="6" id="KW-0812">Transmembrane</keyword>
<dbReference type="EMBL" id="CDPU01000060">
    <property type="protein sequence ID" value="CEO56046.1"/>
    <property type="molecule type" value="Genomic_DNA"/>
</dbReference>
<dbReference type="SUPFAM" id="SSF54373">
    <property type="entry name" value="FAD-linked reductases, C-terminal domain"/>
    <property type="match status" value="1"/>
</dbReference>
<keyword evidence="6" id="KW-0472">Membrane</keyword>
<dbReference type="FunFam" id="3.50.50.60:FF:000115">
    <property type="entry name" value="Salicylate hydroxylase, putative"/>
    <property type="match status" value="1"/>
</dbReference>
<evidence type="ECO:0000256" key="4">
    <source>
        <dbReference type="ARBA" id="ARBA00023002"/>
    </source>
</evidence>
<proteinExistence type="inferred from homology"/>
<dbReference type="GO" id="GO:0004497">
    <property type="term" value="F:monooxygenase activity"/>
    <property type="evidence" value="ECO:0007669"/>
    <property type="project" value="UniProtKB-KW"/>
</dbReference>
<sequence>MTVNVAWQTEALKDAPIVIIGAGMGGLATALALAKKGFKDIRVIERASGLGFVGAGIQMAPNVARILTRLGCWSPVEAEATDVLETSIRDGASNQELAHVAMPNIRKMYGYPHCTGHRATLAGSLYDACKLEPAIKFKFGHSLRSIESFAPQATFTLQTEAGETLQMKAAVLIGADGVKSIARAALLSKAGLSESVEDTGQAAYRILLPREAMVNDPEMMELLDSNQVTRWIGEKRHWICYPIASRTIYNMSSIQPDDNFAAAPSSTYTTKGSKKAMMDVFSDFCPLVLRMLNLVPEGEVCEWKLRSQKPLPTWVHGSVALLGDACHPTLPHLNQGAGLAIEDAAVLAEVLDRAPNATPESINKCLQVYEALRKPRATTLVELAALSGRTLHLGQGKAKEERDKQFAEANGGGKVPDKWASPEVQKMIYSYDCMQEAAAKFDEEYRNLERSIRKSCFSFSRIWGLIFHTEQEWSISNRLEDRLN</sequence>